<gene>
    <name evidence="1" type="ORF">AACH11_15620</name>
</gene>
<dbReference type="EMBL" id="JBBUTF010000014">
    <property type="protein sequence ID" value="MEK8027393.1"/>
    <property type="molecule type" value="Genomic_DNA"/>
</dbReference>
<sequence>MFQTACPPGFPPFPLPGPAQDARLVRRGPMVRALRGWCDWQRALWGAWIGRLRQALDDLRDRREDRWRETRRCYWLALRARRRVRSTGWEGCGWFDSSLSLTEGLWVADLATEPAAA</sequence>
<protein>
    <submittedName>
        <fullName evidence="1">Uncharacterized protein</fullName>
    </submittedName>
</protein>
<reference evidence="1 2" key="1">
    <citation type="submission" date="2024-04" db="EMBL/GenBank/DDBJ databases">
        <title>Novel species of the genus Ideonella isolated from streams.</title>
        <authorList>
            <person name="Lu H."/>
        </authorList>
    </citation>
    <scope>NUCLEOTIDE SEQUENCE [LARGE SCALE GENOMIC DNA]</scope>
    <source>
        <strain evidence="1 2">BYS139W</strain>
    </source>
</reference>
<dbReference type="RefSeq" id="WP_341375175.1">
    <property type="nucleotide sequence ID" value="NZ_JBBUTF010000014.1"/>
</dbReference>
<proteinExistence type="predicted"/>
<evidence type="ECO:0000313" key="1">
    <source>
        <dbReference type="EMBL" id="MEK8027393.1"/>
    </source>
</evidence>
<evidence type="ECO:0000313" key="2">
    <source>
        <dbReference type="Proteomes" id="UP001368500"/>
    </source>
</evidence>
<organism evidence="1 2">
    <name type="scientific">Pseudaquabacterium rugosum</name>
    <dbReference type="NCBI Taxonomy" id="2984194"/>
    <lineage>
        <taxon>Bacteria</taxon>
        <taxon>Pseudomonadati</taxon>
        <taxon>Pseudomonadota</taxon>
        <taxon>Betaproteobacteria</taxon>
        <taxon>Burkholderiales</taxon>
        <taxon>Sphaerotilaceae</taxon>
        <taxon>Pseudaquabacterium</taxon>
    </lineage>
</organism>
<accession>A0ABU9BCV7</accession>
<name>A0ABU9BCV7_9BURK</name>
<dbReference type="Proteomes" id="UP001368500">
    <property type="component" value="Unassembled WGS sequence"/>
</dbReference>
<comment type="caution">
    <text evidence="1">The sequence shown here is derived from an EMBL/GenBank/DDBJ whole genome shotgun (WGS) entry which is preliminary data.</text>
</comment>
<keyword evidence="2" id="KW-1185">Reference proteome</keyword>